<reference evidence="5" key="1">
    <citation type="submission" date="2020-01" db="EMBL/GenBank/DDBJ databases">
        <authorList>
            <consortium name="DOE Joint Genome Institute"/>
            <person name="Haridas S."/>
            <person name="Albert R."/>
            <person name="Binder M."/>
            <person name="Bloem J."/>
            <person name="Labutti K."/>
            <person name="Salamov A."/>
            <person name="Andreopoulos B."/>
            <person name="Baker S.E."/>
            <person name="Barry K."/>
            <person name="Bills G."/>
            <person name="Bluhm B.H."/>
            <person name="Cannon C."/>
            <person name="Castanera R."/>
            <person name="Culley D.E."/>
            <person name="Daum C."/>
            <person name="Ezra D."/>
            <person name="Gonzalez J.B."/>
            <person name="Henrissat B."/>
            <person name="Kuo A."/>
            <person name="Liang C."/>
            <person name="Lipzen A."/>
            <person name="Lutzoni F."/>
            <person name="Magnuson J."/>
            <person name="Mondo S."/>
            <person name="Nolan M."/>
            <person name="Ohm R."/>
            <person name="Pangilinan J."/>
            <person name="Park H.-J."/>
            <person name="Ramirez L."/>
            <person name="Alfaro M."/>
            <person name="Sun H."/>
            <person name="Tritt A."/>
            <person name="Yoshinaga Y."/>
            <person name="Zwiers L.-H."/>
            <person name="Turgeon B.G."/>
            <person name="Goodwin S.B."/>
            <person name="Spatafora J.W."/>
            <person name="Crous P.W."/>
            <person name="Grigoriev I.V."/>
        </authorList>
    </citation>
    <scope>NUCLEOTIDE SEQUENCE</scope>
    <source>
        <strain evidence="5">CBS 394.84</strain>
    </source>
</reference>
<feature type="signal peptide" evidence="3">
    <location>
        <begin position="1"/>
        <end position="16"/>
    </location>
</feature>
<evidence type="ECO:0000256" key="3">
    <source>
        <dbReference type="SAM" id="SignalP"/>
    </source>
</evidence>
<evidence type="ECO:0000259" key="4">
    <source>
        <dbReference type="Pfam" id="PF24883"/>
    </source>
</evidence>
<dbReference type="Pfam" id="PF24883">
    <property type="entry name" value="NPHP3_N"/>
    <property type="match status" value="1"/>
</dbReference>
<feature type="region of interest" description="Disordered" evidence="2">
    <location>
        <begin position="35"/>
        <end position="79"/>
    </location>
</feature>
<keyword evidence="3" id="KW-0732">Signal</keyword>
<name>A0A9P4GHZ9_9PLEO</name>
<protein>
    <recommendedName>
        <fullName evidence="4">Nephrocystin 3-like N-terminal domain-containing protein</fullName>
    </recommendedName>
</protein>
<sequence length="968" mass="111350">MPKYLLSVLIVTLCSALPVVAGSVLAYVDLSSGRGKGYQTTSGEAKTSTEGEDTGRIQDEGSQDEGSQDERSQEKGTEAVCEIKTQERLRILMDEILLGYALSNFFSHHSAPSFFIIYAHDNSEYGKADGRTIREFIRYFEQMKAKTRSDRSQDLEGRAKHNIFDNQSCLLPKRVATDPVDKVLLCHSEVLSNYCADNAGREFMSKLKHTGKDLLDLLYHGNNDDLNTQQVGTDYQQDLKELVENRCYEAGFHHVLTELAFVELRASYDHNSTSIIPVSLRGGSKAIFKDLPYLEKTTHCLNMKHCWGPGRFQQQQKFFLTLLKRIYSGMPHVITFINDHYDTGSANIKDNLNIPIEEFRRHLRWEVSEELRRSLKHGPFEVPKRSLTDYIEPWTKGEATDQRTPDIDMPIEHDKSSSNRIPRWLLVSPDQKQKRILGLLGFPEMRYRIDELHEADSETLAWVETHPSYQKWIHNDSGMLGIRGVPGCGKSTVMKYILTKLQPQNKQTHLHLYFFFWQAGHALQSSRMGFYRALLYQLLRKVPAVGFDYWEMMDKEDRSNAPRILSLDELQTQFLAALTNACEVFRVRIFVDALDEVGHDEARKIVADLRKLNKLANRWKNPLSICYSCRYYPAIIVDNGLQIRVEECNENDIQNYVDKQLYLLEIEEAQRYELRRMILSKASGMFLYAKLIMYRLKQSFDYGYNTRELFEIVEGVPEDLANFYSAILSRALNLELDAEKWQDFIIAIMQYVAVATRPFTITEMRYALASDEMFMITGVESCESSAGFIADNSKMSYLVQKYSGGLLQVVEQEDHEGGTCSVIQPLHQTVAGYIASPNMLRGLKRQDRSLGFSDSEWVGKSHERLARCCYHYIRLEHLRWDGKTNKEILDAPFCDYAVHQWFEHVARAADYGVSQSYMNQRVGPEAGKEARVLLNHWESALGRETLRKRGLTPNPTLIDISHAFKFKV</sequence>
<feature type="compositionally biased region" description="Basic and acidic residues" evidence="2">
    <location>
        <begin position="47"/>
        <end position="59"/>
    </location>
</feature>
<evidence type="ECO:0000313" key="6">
    <source>
        <dbReference type="Proteomes" id="UP000800039"/>
    </source>
</evidence>
<dbReference type="SUPFAM" id="SSF52540">
    <property type="entry name" value="P-loop containing nucleoside triphosphate hydrolases"/>
    <property type="match status" value="1"/>
</dbReference>
<dbReference type="InterPro" id="IPR027417">
    <property type="entry name" value="P-loop_NTPase"/>
</dbReference>
<keyword evidence="1" id="KW-0677">Repeat</keyword>
<dbReference type="RefSeq" id="XP_040788094.1">
    <property type="nucleotide sequence ID" value="XM_040937832.1"/>
</dbReference>
<dbReference type="EMBL" id="ML976616">
    <property type="protein sequence ID" value="KAF1845531.1"/>
    <property type="molecule type" value="Genomic_DNA"/>
</dbReference>
<dbReference type="Gene3D" id="3.40.50.300">
    <property type="entry name" value="P-loop containing nucleotide triphosphate hydrolases"/>
    <property type="match status" value="1"/>
</dbReference>
<feature type="compositionally biased region" description="Basic and acidic residues" evidence="2">
    <location>
        <begin position="68"/>
        <end position="77"/>
    </location>
</feature>
<feature type="chain" id="PRO_5040440245" description="Nephrocystin 3-like N-terminal domain-containing protein" evidence="3">
    <location>
        <begin position="17"/>
        <end position="968"/>
    </location>
</feature>
<gene>
    <name evidence="5" type="ORF">K460DRAFT_416781</name>
</gene>
<dbReference type="Proteomes" id="UP000800039">
    <property type="component" value="Unassembled WGS sequence"/>
</dbReference>
<dbReference type="PANTHER" id="PTHR10039">
    <property type="entry name" value="AMELOGENIN"/>
    <property type="match status" value="1"/>
</dbReference>
<evidence type="ECO:0000256" key="2">
    <source>
        <dbReference type="SAM" id="MobiDB-lite"/>
    </source>
</evidence>
<dbReference type="InterPro" id="IPR056884">
    <property type="entry name" value="NPHP3-like_N"/>
</dbReference>
<organism evidence="5 6">
    <name type="scientific">Cucurbitaria berberidis CBS 394.84</name>
    <dbReference type="NCBI Taxonomy" id="1168544"/>
    <lineage>
        <taxon>Eukaryota</taxon>
        <taxon>Fungi</taxon>
        <taxon>Dikarya</taxon>
        <taxon>Ascomycota</taxon>
        <taxon>Pezizomycotina</taxon>
        <taxon>Dothideomycetes</taxon>
        <taxon>Pleosporomycetidae</taxon>
        <taxon>Pleosporales</taxon>
        <taxon>Pleosporineae</taxon>
        <taxon>Cucurbitariaceae</taxon>
        <taxon>Cucurbitaria</taxon>
    </lineage>
</organism>
<dbReference type="AlphaFoldDB" id="A0A9P4GHZ9"/>
<evidence type="ECO:0000313" key="5">
    <source>
        <dbReference type="EMBL" id="KAF1845531.1"/>
    </source>
</evidence>
<dbReference type="PANTHER" id="PTHR10039:SF5">
    <property type="entry name" value="NACHT DOMAIN-CONTAINING PROTEIN"/>
    <property type="match status" value="1"/>
</dbReference>
<comment type="caution">
    <text evidence="5">The sequence shown here is derived from an EMBL/GenBank/DDBJ whole genome shotgun (WGS) entry which is preliminary data.</text>
</comment>
<feature type="domain" description="Nephrocystin 3-like N-terminal" evidence="4">
    <location>
        <begin position="459"/>
        <end position="630"/>
    </location>
</feature>
<proteinExistence type="predicted"/>
<dbReference type="GeneID" id="63855082"/>
<dbReference type="OrthoDB" id="194358at2759"/>
<keyword evidence="6" id="KW-1185">Reference proteome</keyword>
<accession>A0A9P4GHZ9</accession>
<evidence type="ECO:0000256" key="1">
    <source>
        <dbReference type="ARBA" id="ARBA00022737"/>
    </source>
</evidence>